<reference evidence="7" key="1">
    <citation type="journal article" date="2019" name="Int. J. Syst. Evol. Microbiol.">
        <title>The Global Catalogue of Microorganisms (GCM) 10K type strain sequencing project: providing services to taxonomists for standard genome sequencing and annotation.</title>
        <authorList>
            <consortium name="The Broad Institute Genomics Platform"/>
            <consortium name="The Broad Institute Genome Sequencing Center for Infectious Disease"/>
            <person name="Wu L."/>
            <person name="Ma J."/>
        </authorList>
    </citation>
    <scope>NUCLEOTIDE SEQUENCE [LARGE SCALE GENOMIC DNA]</scope>
    <source>
        <strain evidence="7">VKM B-3159</strain>
    </source>
</reference>
<sequence>MTENTQAKNHDTAVNHLALESTLDQPNRKRRTPMWLKLLKWFVLPAVLVVVLVLLFSKTPEEKVQAYYEKGMAFLENDELDKANIEFRNALQIKKNVTAAVYGMAQVAEKKGDLKAAYQHYLTVAEQDNKHVMARVKLANIYMLAGQPEKAADYMAQLARLAPNDEHVLLLQAGASLRQGDHEKAVALAQQALKKNAKFNEAYALLAVERMQNKDPDQALVFLNQGLQQLPGDVDLSIYKVRVLESRQQLDEAAQVYLQLIKQTPNKKNLRIDLVKFYMRHQKMDLAEEQLRALIAVDAKDQEAKLALLDVIKRSKGAEASAKQLQAFVDDAPDDMQLRFAQFATDMQNKNMPAAKKTLETIIALAGEKQDRLKAKGLLAQLHLQEKNRPAADALIAEVLKEDVRDQQTLTLKAGLDIQAGELEAAIAKLLIVTADNAKDANAMLVLAQSYAKTGQFVQANQYYQKAVDASQGNVRFMMSYANFQFATGEFEQAEKTLNAVLAQQANDLPALKMMVDVKTARSDWTGAVAVVDKVRQVAKSPLVADYLLSDVYFKQKNYAASLPLIKRVYAAEPKDAQVLGNLVSHLVMAGQSSEAVTLLNRLHSENPQDALSQLMLAKVYLQSKQLDKATQVYQSLIQQSSKVVQAYQELAKLYLMTGKMVEAESVIEDGIKQHPKDLSLQFLQADLYQSTGKPGAAQAVYEAMLKVDANATSVLNNLAVLLVEHHSDKDSIARAYQMTQKFSKQEVPELKDTVGWVAYKAGKYAEAVKALEFSAEKVPANPVFQYHLGKAYLAVLDKLHAKLALQKALEGAGSSRDVPVDEVKQLIAELG</sequence>
<dbReference type="SUPFAM" id="SSF48452">
    <property type="entry name" value="TPR-like"/>
    <property type="match status" value="4"/>
</dbReference>
<dbReference type="Proteomes" id="UP001225906">
    <property type="component" value="Unassembled WGS sequence"/>
</dbReference>
<dbReference type="InterPro" id="IPR051012">
    <property type="entry name" value="CellSynth/LPSAsmb/PSIAsmb"/>
</dbReference>
<evidence type="ECO:0000256" key="5">
    <source>
        <dbReference type="SAM" id="Phobius"/>
    </source>
</evidence>
<evidence type="ECO:0000313" key="6">
    <source>
        <dbReference type="EMBL" id="MDP8567584.1"/>
    </source>
</evidence>
<comment type="caution">
    <text evidence="6">The sequence shown here is derived from an EMBL/GenBank/DDBJ whole genome shotgun (WGS) entry which is preliminary data.</text>
</comment>
<keyword evidence="5" id="KW-1133">Transmembrane helix</keyword>
<protein>
    <submittedName>
        <fullName evidence="6">Tetratricopeptide repeat protein</fullName>
    </submittedName>
</protein>
<dbReference type="Pfam" id="PF13432">
    <property type="entry name" value="TPR_16"/>
    <property type="match status" value="1"/>
</dbReference>
<keyword evidence="5" id="KW-0812">Transmembrane</keyword>
<dbReference type="RefSeq" id="WP_306389308.1">
    <property type="nucleotide sequence ID" value="NZ_JAVCAP010000014.1"/>
</dbReference>
<proteinExistence type="predicted"/>
<dbReference type="PANTHER" id="PTHR45586">
    <property type="entry name" value="TPR REPEAT-CONTAINING PROTEIN PA4667"/>
    <property type="match status" value="1"/>
</dbReference>
<dbReference type="PROSITE" id="PS50005">
    <property type="entry name" value="TPR"/>
    <property type="match status" value="3"/>
</dbReference>
<evidence type="ECO:0000256" key="4">
    <source>
        <dbReference type="SAM" id="MobiDB-lite"/>
    </source>
</evidence>
<evidence type="ECO:0000256" key="2">
    <source>
        <dbReference type="ARBA" id="ARBA00022803"/>
    </source>
</evidence>
<feature type="transmembrane region" description="Helical" evidence="5">
    <location>
        <begin position="38"/>
        <end position="56"/>
    </location>
</feature>
<feature type="repeat" description="TPR" evidence="3">
    <location>
        <begin position="64"/>
        <end position="97"/>
    </location>
</feature>
<keyword evidence="5" id="KW-0472">Membrane</keyword>
<feature type="repeat" description="TPR" evidence="3">
    <location>
        <begin position="441"/>
        <end position="474"/>
    </location>
</feature>
<feature type="region of interest" description="Disordered" evidence="4">
    <location>
        <begin position="1"/>
        <end position="20"/>
    </location>
</feature>
<dbReference type="Pfam" id="PF14559">
    <property type="entry name" value="TPR_19"/>
    <property type="match status" value="5"/>
</dbReference>
<feature type="repeat" description="TPR" evidence="3">
    <location>
        <begin position="645"/>
        <end position="678"/>
    </location>
</feature>
<evidence type="ECO:0000313" key="7">
    <source>
        <dbReference type="Proteomes" id="UP001225906"/>
    </source>
</evidence>
<keyword evidence="2 3" id="KW-0802">TPR repeat</keyword>
<name>A0ABT9JSX4_9PROT</name>
<dbReference type="SMART" id="SM00028">
    <property type="entry name" value="TPR"/>
    <property type="match status" value="11"/>
</dbReference>
<organism evidence="6 7">
    <name type="scientific">Methylophilus aquaticus</name>
    <dbReference type="NCBI Taxonomy" id="1971610"/>
    <lineage>
        <taxon>Bacteria</taxon>
        <taxon>Pseudomonadati</taxon>
        <taxon>Pseudomonadota</taxon>
        <taxon>Betaproteobacteria</taxon>
        <taxon>Nitrosomonadales</taxon>
        <taxon>Methylophilaceae</taxon>
        <taxon>Methylophilus</taxon>
    </lineage>
</organism>
<dbReference type="EMBL" id="JAVCAP010000014">
    <property type="protein sequence ID" value="MDP8567584.1"/>
    <property type="molecule type" value="Genomic_DNA"/>
</dbReference>
<dbReference type="PANTHER" id="PTHR45586:SF1">
    <property type="entry name" value="LIPOPOLYSACCHARIDE ASSEMBLY PROTEIN B"/>
    <property type="match status" value="1"/>
</dbReference>
<dbReference type="InterPro" id="IPR011990">
    <property type="entry name" value="TPR-like_helical_dom_sf"/>
</dbReference>
<dbReference type="InterPro" id="IPR019734">
    <property type="entry name" value="TPR_rpt"/>
</dbReference>
<evidence type="ECO:0000256" key="1">
    <source>
        <dbReference type="ARBA" id="ARBA00022737"/>
    </source>
</evidence>
<gene>
    <name evidence="6" type="ORF">Q9291_06955</name>
</gene>
<dbReference type="Gene3D" id="1.25.40.10">
    <property type="entry name" value="Tetratricopeptide repeat domain"/>
    <property type="match status" value="5"/>
</dbReference>
<keyword evidence="7" id="KW-1185">Reference proteome</keyword>
<keyword evidence="1" id="KW-0677">Repeat</keyword>
<evidence type="ECO:0000256" key="3">
    <source>
        <dbReference type="PROSITE-ProRule" id="PRU00339"/>
    </source>
</evidence>
<accession>A0ABT9JSX4</accession>